<sequence>MTVDRPAWLAAGQMSPLDDKLGIRITDFDPDHVVATMPVDGNQQPFGLLHGGATCSLVETVGSWAAALGAGPGRQAVGVELNVSYLRAATEGVVTAVATPVRRGRTLATFTIEVTDEQDRVTASARLTCMLLAA</sequence>
<dbReference type="GO" id="GO:0005829">
    <property type="term" value="C:cytosol"/>
    <property type="evidence" value="ECO:0007669"/>
    <property type="project" value="TreeGrafter"/>
</dbReference>
<dbReference type="Proteomes" id="UP000198680">
    <property type="component" value="Unassembled WGS sequence"/>
</dbReference>
<dbReference type="InterPro" id="IPR003736">
    <property type="entry name" value="PAAI_dom"/>
</dbReference>
<reference evidence="5" key="1">
    <citation type="submission" date="2016-10" db="EMBL/GenBank/DDBJ databases">
        <authorList>
            <person name="Varghese N."/>
            <person name="Submissions S."/>
        </authorList>
    </citation>
    <scope>NUCLEOTIDE SEQUENCE [LARGE SCALE GENOMIC DNA]</scope>
    <source>
        <strain evidence="5">DSM 45419</strain>
    </source>
</reference>
<keyword evidence="5" id="KW-1185">Reference proteome</keyword>
<dbReference type="InterPro" id="IPR006683">
    <property type="entry name" value="Thioestr_dom"/>
</dbReference>
<name>A0A1G9SSF8_9ACTN</name>
<dbReference type="PANTHER" id="PTHR43240:SF5">
    <property type="entry name" value="1,4-DIHYDROXY-2-NAPHTHOYL-COA THIOESTERASE 1"/>
    <property type="match status" value="1"/>
</dbReference>
<protein>
    <submittedName>
        <fullName evidence="4">Uncharacterized domain 1-containing protein</fullName>
    </submittedName>
</protein>
<comment type="similarity">
    <text evidence="1">Belongs to the thioesterase PaaI family.</text>
</comment>
<evidence type="ECO:0000256" key="1">
    <source>
        <dbReference type="ARBA" id="ARBA00008324"/>
    </source>
</evidence>
<dbReference type="CDD" id="cd03443">
    <property type="entry name" value="PaaI_thioesterase"/>
    <property type="match status" value="1"/>
</dbReference>
<dbReference type="GO" id="GO:0061522">
    <property type="term" value="F:1,4-dihydroxy-2-naphthoyl-CoA thioesterase activity"/>
    <property type="evidence" value="ECO:0007669"/>
    <property type="project" value="TreeGrafter"/>
</dbReference>
<dbReference type="EMBL" id="FNHE01000005">
    <property type="protein sequence ID" value="SDM38294.1"/>
    <property type="molecule type" value="Genomic_DNA"/>
</dbReference>
<dbReference type="NCBIfam" id="TIGR00369">
    <property type="entry name" value="unchar_dom_1"/>
    <property type="match status" value="1"/>
</dbReference>
<evidence type="ECO:0000259" key="3">
    <source>
        <dbReference type="Pfam" id="PF03061"/>
    </source>
</evidence>
<keyword evidence="2" id="KW-0378">Hydrolase</keyword>
<dbReference type="RefSeq" id="WP_091218099.1">
    <property type="nucleotide sequence ID" value="NZ_FNHE01000005.1"/>
</dbReference>
<organism evidence="4 5">
    <name type="scientific">Geodermatophilus siccatus</name>
    <dbReference type="NCBI Taxonomy" id="1137991"/>
    <lineage>
        <taxon>Bacteria</taxon>
        <taxon>Bacillati</taxon>
        <taxon>Actinomycetota</taxon>
        <taxon>Actinomycetes</taxon>
        <taxon>Geodermatophilales</taxon>
        <taxon>Geodermatophilaceae</taxon>
        <taxon>Geodermatophilus</taxon>
    </lineage>
</organism>
<dbReference type="Gene3D" id="3.10.129.10">
    <property type="entry name" value="Hotdog Thioesterase"/>
    <property type="match status" value="1"/>
</dbReference>
<gene>
    <name evidence="4" type="ORF">SAMN05660642_02352</name>
</gene>
<dbReference type="Pfam" id="PF03061">
    <property type="entry name" value="4HBT"/>
    <property type="match status" value="1"/>
</dbReference>
<evidence type="ECO:0000313" key="5">
    <source>
        <dbReference type="Proteomes" id="UP000198680"/>
    </source>
</evidence>
<dbReference type="AlphaFoldDB" id="A0A1G9SSF8"/>
<accession>A0A1G9SSF8</accession>
<evidence type="ECO:0000256" key="2">
    <source>
        <dbReference type="ARBA" id="ARBA00022801"/>
    </source>
</evidence>
<dbReference type="SUPFAM" id="SSF54637">
    <property type="entry name" value="Thioesterase/thiol ester dehydrase-isomerase"/>
    <property type="match status" value="1"/>
</dbReference>
<evidence type="ECO:0000313" key="4">
    <source>
        <dbReference type="EMBL" id="SDM38294.1"/>
    </source>
</evidence>
<dbReference type="STRING" id="1137991.SAMN05660642_02352"/>
<dbReference type="InterPro" id="IPR029069">
    <property type="entry name" value="HotDog_dom_sf"/>
</dbReference>
<proteinExistence type="inferred from homology"/>
<dbReference type="OrthoDB" id="9798208at2"/>
<dbReference type="PANTHER" id="PTHR43240">
    <property type="entry name" value="1,4-DIHYDROXY-2-NAPHTHOYL-COA THIOESTERASE 1"/>
    <property type="match status" value="1"/>
</dbReference>
<feature type="domain" description="Thioesterase" evidence="3">
    <location>
        <begin position="46"/>
        <end position="122"/>
    </location>
</feature>